<dbReference type="InterPro" id="IPR013783">
    <property type="entry name" value="Ig-like_fold"/>
</dbReference>
<keyword evidence="3" id="KW-0808">Transferase</keyword>
<dbReference type="PANTHER" id="PTHR24416:SF611">
    <property type="entry name" value="TYROSINE-PROTEIN KINASE TRANSMEMBRANE RECEPTOR ROR"/>
    <property type="match status" value="1"/>
</dbReference>
<comment type="subcellular location">
    <subcellularLocation>
        <location evidence="1">Membrane</location>
    </subcellularLocation>
</comment>
<dbReference type="InterPro" id="IPR008266">
    <property type="entry name" value="Tyr_kinase_AS"/>
</dbReference>
<evidence type="ECO:0000256" key="7">
    <source>
        <dbReference type="ARBA" id="ARBA00022777"/>
    </source>
</evidence>
<dbReference type="PhylomeDB" id="A0A0D2X5Q2"/>
<evidence type="ECO:0000256" key="1">
    <source>
        <dbReference type="ARBA" id="ARBA00004370"/>
    </source>
</evidence>
<evidence type="ECO:0000256" key="13">
    <source>
        <dbReference type="ARBA" id="ARBA00023180"/>
    </source>
</evidence>
<dbReference type="PANTHER" id="PTHR24416">
    <property type="entry name" value="TYROSINE-PROTEIN KINASE RECEPTOR"/>
    <property type="match status" value="1"/>
</dbReference>
<dbReference type="PRINTS" id="PR00109">
    <property type="entry name" value="TYRKINASE"/>
</dbReference>
<keyword evidence="17" id="KW-1185">Reference proteome</keyword>
<dbReference type="eggNOG" id="KOG1026">
    <property type="taxonomic scope" value="Eukaryota"/>
</dbReference>
<dbReference type="CDD" id="cd00063">
    <property type="entry name" value="FN3"/>
    <property type="match status" value="1"/>
</dbReference>
<dbReference type="GO" id="GO:0005524">
    <property type="term" value="F:ATP binding"/>
    <property type="evidence" value="ECO:0007669"/>
    <property type="project" value="UniProtKB-KW"/>
</dbReference>
<accession>A0A0D2X5Q2</accession>
<evidence type="ECO:0000256" key="9">
    <source>
        <dbReference type="ARBA" id="ARBA00022989"/>
    </source>
</evidence>
<dbReference type="InParanoid" id="A0A0D2X5Q2"/>
<evidence type="ECO:0000256" key="11">
    <source>
        <dbReference type="ARBA" id="ARBA00023137"/>
    </source>
</evidence>
<evidence type="ECO:0000256" key="2">
    <source>
        <dbReference type="ARBA" id="ARBA00011902"/>
    </source>
</evidence>
<evidence type="ECO:0000256" key="6">
    <source>
        <dbReference type="ARBA" id="ARBA00022741"/>
    </source>
</evidence>
<evidence type="ECO:0000259" key="15">
    <source>
        <dbReference type="PROSITE" id="PS50011"/>
    </source>
</evidence>
<dbReference type="GO" id="GO:0005886">
    <property type="term" value="C:plasma membrane"/>
    <property type="evidence" value="ECO:0007669"/>
    <property type="project" value="TreeGrafter"/>
</dbReference>
<dbReference type="STRING" id="595528.A0A0D2X5Q2"/>
<keyword evidence="7 16" id="KW-0418">Kinase</keyword>
<dbReference type="CDD" id="cd00192">
    <property type="entry name" value="PTKc"/>
    <property type="match status" value="1"/>
</dbReference>
<keyword evidence="8" id="KW-0067">ATP-binding</keyword>
<dbReference type="Proteomes" id="UP000008743">
    <property type="component" value="Unassembled WGS sequence"/>
</dbReference>
<evidence type="ECO:0000256" key="4">
    <source>
        <dbReference type="ARBA" id="ARBA00022692"/>
    </source>
</evidence>
<dbReference type="Gene3D" id="2.60.40.10">
    <property type="entry name" value="Immunoglobulins"/>
    <property type="match status" value="1"/>
</dbReference>
<keyword evidence="13" id="KW-0325">Glycoprotein</keyword>
<keyword evidence="9 14" id="KW-1133">Transmembrane helix</keyword>
<evidence type="ECO:0000256" key="3">
    <source>
        <dbReference type="ARBA" id="ARBA00022679"/>
    </source>
</evidence>
<evidence type="ECO:0000256" key="14">
    <source>
        <dbReference type="SAM" id="Phobius"/>
    </source>
</evidence>
<dbReference type="SUPFAM" id="SSF57184">
    <property type="entry name" value="Growth factor receptor domain"/>
    <property type="match status" value="3"/>
</dbReference>
<feature type="domain" description="Protein kinase" evidence="15">
    <location>
        <begin position="899"/>
        <end position="1190"/>
    </location>
</feature>
<dbReference type="InterPro" id="IPR009030">
    <property type="entry name" value="Growth_fac_rcpt_cys_sf"/>
</dbReference>
<gene>
    <name evidence="16" type="ORF">CAOG_009181</name>
</gene>
<dbReference type="GO" id="GO:0004714">
    <property type="term" value="F:transmembrane receptor protein tyrosine kinase activity"/>
    <property type="evidence" value="ECO:0007669"/>
    <property type="project" value="UniProtKB-EC"/>
</dbReference>
<evidence type="ECO:0000256" key="10">
    <source>
        <dbReference type="ARBA" id="ARBA00023136"/>
    </source>
</evidence>
<evidence type="ECO:0000256" key="5">
    <source>
        <dbReference type="ARBA" id="ARBA00022737"/>
    </source>
</evidence>
<name>A0A0D2X5Q2_CAPO3</name>
<keyword evidence="12" id="KW-0675">Receptor</keyword>
<dbReference type="InterPro" id="IPR011009">
    <property type="entry name" value="Kinase-like_dom_sf"/>
</dbReference>
<dbReference type="InterPro" id="IPR003961">
    <property type="entry name" value="FN3_dom"/>
</dbReference>
<dbReference type="Gene3D" id="1.10.510.10">
    <property type="entry name" value="Transferase(Phosphotransferase) domain 1"/>
    <property type="match status" value="1"/>
</dbReference>
<dbReference type="FunFam" id="1.10.510.10:FF:000554">
    <property type="entry name" value="Predicted protein"/>
    <property type="match status" value="1"/>
</dbReference>
<keyword evidence="10 14" id="KW-0472">Membrane</keyword>
<organism evidence="16 17">
    <name type="scientific">Capsaspora owczarzaki (strain ATCC 30864)</name>
    <dbReference type="NCBI Taxonomy" id="595528"/>
    <lineage>
        <taxon>Eukaryota</taxon>
        <taxon>Filasterea</taxon>
        <taxon>Capsaspora</taxon>
    </lineage>
</organism>
<proteinExistence type="predicted"/>
<dbReference type="SMART" id="SM00219">
    <property type="entry name" value="TyrKc"/>
    <property type="match status" value="1"/>
</dbReference>
<dbReference type="CDD" id="cd00064">
    <property type="entry name" value="FU"/>
    <property type="match status" value="1"/>
</dbReference>
<dbReference type="SMART" id="SM01411">
    <property type="entry name" value="Ephrin_rec_like"/>
    <property type="match status" value="4"/>
</dbReference>
<sequence>MYYVLFLGLFRCTIFKRRFAESVGNEPTAAQWTSFLPTATDTIVRAAGTGKSTGSGNQLAIATCPAGKSIIWGFKWSWSTDLESLPSCFADNNGACTIGDTSCSSSECSKSGAATKQYVIIVCRTGAAITGLTQQTAYGTGPETASCPASTVIAYGFSFYMSDGLRDTNCLYNNKVCDLGQQSCSTTACDTNYCGSGADPAYEYSFIYLLCMPSAAVTLSSGDFVSKTGTSSADSVACPDTSNYKIKFGVSMHETGYDFNQNPSDCLTTNNQAATYNSDILNHVACDTTSNSCSNDQFFLHAICVDVSAPSTPSITSPTQNQVFRTNSVAWTFTAATDAQSGIDHYECQFSSGGGWTTCTSNQVSTLNVGTYSFQVRAVNGAGLPSSASSSRAFSVACSLECATCSPSNVNVCQSCASGSYLSGTSCVSTCPEPNWGKPDGTCGDSCPANKYGDIHQSRACVSTCTNFAPANASPSTRVCVDQCPSPYYGDSVNHLCVASCPAPNYFGDASRSCVTPCPDGLYGNPLSLPRVCVSTCTGGYYAEPISKVCVQTCPAGTYGDGLRTPPSCSASCTSGTLKDDASHSCVRHCPANSWADSPTGTCASSCSSGLFKQNSTWTCVTACDGSLFADPTSGSCVVSCLSPTYANSLATPPSCSASCTGGRFKDDSTRQCVANCPANSWADPSTSSCAATCSAGFAHNATWSCVNTCTVGYADNSTQSCVTSCPSGTFALKPSHSCVAACPSGYKASNSTNSCDDGSSGAQGNGGSSPVAAAAGAAAAGVVVLIAIVVVVVLLRRSKRSHGNHKMESTSATIEMTNPNFAPGHDPVYDVAVQTKQKSSYPASTAYSTPADYALPLKPNPSDPEYAAVGGLPYSTPSTEYSLAVVSTSAMLSSQIATGERKLLGRGAFGEVFSANVSIALIAPQHRHLFAPGAQTVDVAVKTLQLDANVRAEQDFVHEAELLRRLNHTNIVNVLAVLPAGRGQPQMLVLEYVPYGDLRNLLRKSAKSGVVWSPDEYVHVATGVAEGMAYLEQSRVLHRDLAARNILVGEHLVAKIADFGLSRELNDKDYYKLQSKQKLPIRWMAPETLNYRKFSSQSDVFSYGVVLWELFTMGQAPWANVEREQYLVGLERGDRLPQPRDCPAQLYSLMLTTWEWEPSARPSFADCVLLLQQGRSPSGTVRDLGALVH</sequence>
<evidence type="ECO:0000313" key="17">
    <source>
        <dbReference type="Proteomes" id="UP000008743"/>
    </source>
</evidence>
<dbReference type="GO" id="GO:0043235">
    <property type="term" value="C:receptor complex"/>
    <property type="evidence" value="ECO:0007669"/>
    <property type="project" value="TreeGrafter"/>
</dbReference>
<evidence type="ECO:0000256" key="8">
    <source>
        <dbReference type="ARBA" id="ARBA00022840"/>
    </source>
</evidence>
<dbReference type="PROSITE" id="PS50011">
    <property type="entry name" value="PROTEIN_KINASE_DOM"/>
    <property type="match status" value="1"/>
</dbReference>
<dbReference type="InterPro" id="IPR050122">
    <property type="entry name" value="RTK"/>
</dbReference>
<keyword evidence="11" id="KW-0829">Tyrosine-protein kinase</keyword>
<evidence type="ECO:0000256" key="12">
    <source>
        <dbReference type="ARBA" id="ARBA00023170"/>
    </source>
</evidence>
<protein>
    <recommendedName>
        <fullName evidence="2">receptor protein-tyrosine kinase</fullName>
        <ecNumber evidence="2">2.7.10.1</ecNumber>
    </recommendedName>
</protein>
<dbReference type="Pfam" id="PF07714">
    <property type="entry name" value="PK_Tyr_Ser-Thr"/>
    <property type="match status" value="1"/>
</dbReference>
<dbReference type="InterPro" id="IPR020635">
    <property type="entry name" value="Tyr_kinase_cat_dom"/>
</dbReference>
<dbReference type="InterPro" id="IPR006212">
    <property type="entry name" value="Furin_repeat"/>
</dbReference>
<dbReference type="InterPro" id="IPR000719">
    <property type="entry name" value="Prot_kinase_dom"/>
</dbReference>
<dbReference type="InterPro" id="IPR001245">
    <property type="entry name" value="Ser-Thr/Tyr_kinase_cat_dom"/>
</dbReference>
<dbReference type="SMART" id="SM00261">
    <property type="entry name" value="FU"/>
    <property type="match status" value="4"/>
</dbReference>
<keyword evidence="6" id="KW-0547">Nucleotide-binding</keyword>
<keyword evidence="5" id="KW-0677">Repeat</keyword>
<dbReference type="EC" id="2.7.10.1" evidence="2"/>
<dbReference type="SUPFAM" id="SSF49265">
    <property type="entry name" value="Fibronectin type III"/>
    <property type="match status" value="1"/>
</dbReference>
<dbReference type="SUPFAM" id="SSF56112">
    <property type="entry name" value="Protein kinase-like (PK-like)"/>
    <property type="match status" value="1"/>
</dbReference>
<dbReference type="EMBL" id="KE346377">
    <property type="protein sequence ID" value="KJE98204.1"/>
    <property type="molecule type" value="Genomic_DNA"/>
</dbReference>
<dbReference type="GO" id="GO:0007169">
    <property type="term" value="P:cell surface receptor protein tyrosine kinase signaling pathway"/>
    <property type="evidence" value="ECO:0007669"/>
    <property type="project" value="TreeGrafter"/>
</dbReference>
<keyword evidence="4 14" id="KW-0812">Transmembrane</keyword>
<dbReference type="InterPro" id="IPR036116">
    <property type="entry name" value="FN3_sf"/>
</dbReference>
<dbReference type="PROSITE" id="PS00109">
    <property type="entry name" value="PROTEIN_KINASE_TYR"/>
    <property type="match status" value="1"/>
</dbReference>
<dbReference type="AlphaFoldDB" id="A0A0D2X5Q2"/>
<reference evidence="17" key="1">
    <citation type="submission" date="2011-02" db="EMBL/GenBank/DDBJ databases">
        <title>The Genome Sequence of Capsaspora owczarzaki ATCC 30864.</title>
        <authorList>
            <person name="Russ C."/>
            <person name="Cuomo C."/>
            <person name="Burger G."/>
            <person name="Gray M.W."/>
            <person name="Holland P.W.H."/>
            <person name="King N."/>
            <person name="Lang F.B.F."/>
            <person name="Roger A.J."/>
            <person name="Ruiz-Trillo I."/>
            <person name="Young S.K."/>
            <person name="Zeng Q."/>
            <person name="Gargeya S."/>
            <person name="Alvarado L."/>
            <person name="Berlin A."/>
            <person name="Chapman S.B."/>
            <person name="Chen Z."/>
            <person name="Freedman E."/>
            <person name="Gellesch M."/>
            <person name="Goldberg J."/>
            <person name="Griggs A."/>
            <person name="Gujja S."/>
            <person name="Heilman E."/>
            <person name="Heiman D."/>
            <person name="Howarth C."/>
            <person name="Mehta T."/>
            <person name="Neiman D."/>
            <person name="Pearson M."/>
            <person name="Roberts A."/>
            <person name="Saif S."/>
            <person name="Shea T."/>
            <person name="Shenoy N."/>
            <person name="Sisk P."/>
            <person name="Stolte C."/>
            <person name="Sykes S."/>
            <person name="White J."/>
            <person name="Yandava C."/>
            <person name="Haas B."/>
            <person name="Nusbaum C."/>
            <person name="Birren B."/>
        </authorList>
    </citation>
    <scope>NUCLEOTIDE SEQUENCE</scope>
    <source>
        <strain evidence="17">ATCC 30864</strain>
    </source>
</reference>
<feature type="transmembrane region" description="Helical" evidence="14">
    <location>
        <begin position="772"/>
        <end position="796"/>
    </location>
</feature>
<evidence type="ECO:0000313" key="16">
    <source>
        <dbReference type="EMBL" id="KJE98204.1"/>
    </source>
</evidence>